<feature type="compositionally biased region" description="Basic and acidic residues" evidence="1">
    <location>
        <begin position="302"/>
        <end position="311"/>
    </location>
</feature>
<evidence type="ECO:0000256" key="2">
    <source>
        <dbReference type="SAM" id="SignalP"/>
    </source>
</evidence>
<keyword evidence="2" id="KW-0732">Signal</keyword>
<feature type="chain" id="PRO_5046647170" evidence="2">
    <location>
        <begin position="24"/>
        <end position="332"/>
    </location>
</feature>
<organism evidence="3 4">
    <name type="scientific">Rhizomicrobium electricum</name>
    <dbReference type="NCBI Taxonomy" id="480070"/>
    <lineage>
        <taxon>Bacteria</taxon>
        <taxon>Pseudomonadati</taxon>
        <taxon>Pseudomonadota</taxon>
        <taxon>Alphaproteobacteria</taxon>
        <taxon>Micropepsales</taxon>
        <taxon>Micropepsaceae</taxon>
        <taxon>Rhizomicrobium</taxon>
    </lineage>
</organism>
<dbReference type="Pfam" id="PF03783">
    <property type="entry name" value="CsgG"/>
    <property type="match status" value="1"/>
</dbReference>
<evidence type="ECO:0000313" key="3">
    <source>
        <dbReference type="EMBL" id="GAA0577959.1"/>
    </source>
</evidence>
<dbReference type="InterPro" id="IPR049861">
    <property type="entry name" value="Holdfast_HfaB"/>
</dbReference>
<dbReference type="Proteomes" id="UP001499951">
    <property type="component" value="Unassembled WGS sequence"/>
</dbReference>
<protein>
    <submittedName>
        <fullName evidence="3">Holdfast anchoring protein HfaB</fullName>
    </submittedName>
</protein>
<evidence type="ECO:0000313" key="4">
    <source>
        <dbReference type="Proteomes" id="UP001499951"/>
    </source>
</evidence>
<reference evidence="3 4" key="1">
    <citation type="journal article" date="2019" name="Int. J. Syst. Evol. Microbiol.">
        <title>The Global Catalogue of Microorganisms (GCM) 10K type strain sequencing project: providing services to taxonomists for standard genome sequencing and annotation.</title>
        <authorList>
            <consortium name="The Broad Institute Genomics Platform"/>
            <consortium name="The Broad Institute Genome Sequencing Center for Infectious Disease"/>
            <person name="Wu L."/>
            <person name="Ma J."/>
        </authorList>
    </citation>
    <scope>NUCLEOTIDE SEQUENCE [LARGE SCALE GENOMIC DNA]</scope>
    <source>
        <strain evidence="3 4">JCM 15089</strain>
    </source>
</reference>
<comment type="caution">
    <text evidence="3">The sequence shown here is derived from an EMBL/GenBank/DDBJ whole genome shotgun (WGS) entry which is preliminary data.</text>
</comment>
<sequence>MNTRGRMNLFRTLALASAAIALAGCVSPVPLSDGTYTSPIGGAPVISNETPYSGALRCLSRYTAQRPLHIAVGQIADYTGKAEADNSGRKITQGAALMAMSALSKAGVPMVERFDTSVAEMELKYSNNKLITDDAKPGDYRKILAGSIPGSNYYLVGGITELNFNIRSVGANGTGGGIASNALKGTAGANMYVMNIGVDLRLVDTSTLEVVDVISYQKQIIGRQISAGAFDFLGQTFFDVSLGESALEPIQLAVRSTIERAVLEMTSRLYHAPQSACGGALNTSADPLYDGKSMTTASNQEKYNEKSRQEPYRWVGATDSDAEPGLRGQLQQ</sequence>
<feature type="signal peptide" evidence="2">
    <location>
        <begin position="1"/>
        <end position="23"/>
    </location>
</feature>
<dbReference type="EMBL" id="BAAADD010000007">
    <property type="protein sequence ID" value="GAA0577959.1"/>
    <property type="molecule type" value="Genomic_DNA"/>
</dbReference>
<keyword evidence="4" id="KW-1185">Reference proteome</keyword>
<gene>
    <name evidence="3" type="primary">hfaB</name>
    <name evidence="3" type="ORF">GCM10008942_28570</name>
</gene>
<dbReference type="Gene3D" id="3.40.50.10610">
    <property type="entry name" value="ABC-type transport auxiliary lipoprotein component"/>
    <property type="match status" value="1"/>
</dbReference>
<proteinExistence type="predicted"/>
<dbReference type="PROSITE" id="PS51257">
    <property type="entry name" value="PROKAR_LIPOPROTEIN"/>
    <property type="match status" value="1"/>
</dbReference>
<accession>A0ABN1EYT1</accession>
<dbReference type="NCBIfam" id="NF037935">
    <property type="entry name" value="holdfast_HfaB"/>
    <property type="match status" value="1"/>
</dbReference>
<name>A0ABN1EYT1_9PROT</name>
<dbReference type="RefSeq" id="WP_208393913.1">
    <property type="nucleotide sequence ID" value="NZ_BAAADD010000007.1"/>
</dbReference>
<feature type="region of interest" description="Disordered" evidence="1">
    <location>
        <begin position="291"/>
        <end position="332"/>
    </location>
</feature>
<evidence type="ECO:0000256" key="1">
    <source>
        <dbReference type="SAM" id="MobiDB-lite"/>
    </source>
</evidence>
<dbReference type="InterPro" id="IPR005534">
    <property type="entry name" value="Curli_assmbl/transp-comp_CsgG"/>
</dbReference>